<organism evidence="2 3">
    <name type="scientific">Lithospermum erythrorhizon</name>
    <name type="common">Purple gromwell</name>
    <name type="synonym">Lithospermum officinale var. erythrorhizon</name>
    <dbReference type="NCBI Taxonomy" id="34254"/>
    <lineage>
        <taxon>Eukaryota</taxon>
        <taxon>Viridiplantae</taxon>
        <taxon>Streptophyta</taxon>
        <taxon>Embryophyta</taxon>
        <taxon>Tracheophyta</taxon>
        <taxon>Spermatophyta</taxon>
        <taxon>Magnoliopsida</taxon>
        <taxon>eudicotyledons</taxon>
        <taxon>Gunneridae</taxon>
        <taxon>Pentapetalae</taxon>
        <taxon>asterids</taxon>
        <taxon>lamiids</taxon>
        <taxon>Boraginales</taxon>
        <taxon>Boraginaceae</taxon>
        <taxon>Boraginoideae</taxon>
        <taxon>Lithospermeae</taxon>
        <taxon>Lithospermum</taxon>
    </lineage>
</organism>
<dbReference type="AlphaFoldDB" id="A0AAV3RDR6"/>
<accession>A0AAV3RDR6</accession>
<feature type="region of interest" description="Disordered" evidence="1">
    <location>
        <begin position="65"/>
        <end position="88"/>
    </location>
</feature>
<keyword evidence="3" id="KW-1185">Reference proteome</keyword>
<comment type="caution">
    <text evidence="2">The sequence shown here is derived from an EMBL/GenBank/DDBJ whole genome shotgun (WGS) entry which is preliminary data.</text>
</comment>
<dbReference type="EMBL" id="BAABME010026464">
    <property type="protein sequence ID" value="GAA0173949.1"/>
    <property type="molecule type" value="Genomic_DNA"/>
</dbReference>
<name>A0AAV3RDR6_LITER</name>
<protein>
    <submittedName>
        <fullName evidence="2">Uncharacterized protein</fullName>
    </submittedName>
</protein>
<sequence length="153" mass="17485">MGNESKKGQQSRHDAPASEAVDPVPSIDFVVALQRQVDALSVRVTGQACKYKRIEKAEKRVEKGWGKSPVENNRCRSPEPKRRRSLDRIGVPDRAYSRAYFPRGSDFSRLQGDSRKREEVNEGKIEYLIPMKTSIGNVFLEIEDKQLLMWPPL</sequence>
<proteinExistence type="predicted"/>
<evidence type="ECO:0000313" key="3">
    <source>
        <dbReference type="Proteomes" id="UP001454036"/>
    </source>
</evidence>
<feature type="region of interest" description="Disordered" evidence="1">
    <location>
        <begin position="1"/>
        <end position="21"/>
    </location>
</feature>
<reference evidence="2 3" key="1">
    <citation type="submission" date="2024-01" db="EMBL/GenBank/DDBJ databases">
        <title>The complete chloroplast genome sequence of Lithospermum erythrorhizon: insights into the phylogenetic relationship among Boraginaceae species and the maternal lineages of purple gromwells.</title>
        <authorList>
            <person name="Okada T."/>
            <person name="Watanabe K."/>
        </authorList>
    </citation>
    <scope>NUCLEOTIDE SEQUENCE [LARGE SCALE GENOMIC DNA]</scope>
</reference>
<evidence type="ECO:0000313" key="2">
    <source>
        <dbReference type="EMBL" id="GAA0173949.1"/>
    </source>
</evidence>
<gene>
    <name evidence="2" type="ORF">LIER_41628</name>
</gene>
<dbReference type="Proteomes" id="UP001454036">
    <property type="component" value="Unassembled WGS sequence"/>
</dbReference>
<feature type="compositionally biased region" description="Basic and acidic residues" evidence="1">
    <location>
        <begin position="1"/>
        <end position="16"/>
    </location>
</feature>
<feature type="compositionally biased region" description="Basic and acidic residues" evidence="1">
    <location>
        <begin position="73"/>
        <end position="88"/>
    </location>
</feature>
<evidence type="ECO:0000256" key="1">
    <source>
        <dbReference type="SAM" id="MobiDB-lite"/>
    </source>
</evidence>